<dbReference type="GO" id="GO:0015031">
    <property type="term" value="P:protein transport"/>
    <property type="evidence" value="ECO:0007669"/>
    <property type="project" value="UniProtKB-KW"/>
</dbReference>
<dbReference type="PROSITE" id="PS50206">
    <property type="entry name" value="RHODANESE_3"/>
    <property type="match status" value="1"/>
</dbReference>
<comment type="similarity">
    <text evidence="10">Belongs to the CEP41 family.</text>
</comment>
<keyword evidence="8" id="KW-0206">Cytoskeleton</keyword>
<sequence>MTHNYLIVAFSYPKANLSRATNYESREMLAYKNKPGKIIIIYDEDERLAHSAATTLVQRGYDNLFMLSGGLKVSYKLFPETLLTGIPPVSICSGKASRQTQPDTQTSFCSDDIDKLQMHLDNALVDNTIGSRNLD</sequence>
<organism evidence="12 13">
    <name type="scientific">Ridgeia piscesae</name>
    <name type="common">Tubeworm</name>
    <dbReference type="NCBI Taxonomy" id="27915"/>
    <lineage>
        <taxon>Eukaryota</taxon>
        <taxon>Metazoa</taxon>
        <taxon>Spiralia</taxon>
        <taxon>Lophotrochozoa</taxon>
        <taxon>Annelida</taxon>
        <taxon>Polychaeta</taxon>
        <taxon>Sedentaria</taxon>
        <taxon>Canalipalpata</taxon>
        <taxon>Sabellida</taxon>
        <taxon>Siboglinidae</taxon>
        <taxon>Ridgeia</taxon>
    </lineage>
</organism>
<dbReference type="GO" id="GO:0060271">
    <property type="term" value="P:cilium assembly"/>
    <property type="evidence" value="ECO:0007669"/>
    <property type="project" value="TreeGrafter"/>
</dbReference>
<keyword evidence="5" id="KW-0970">Cilium biogenesis/degradation</keyword>
<dbReference type="GO" id="GO:0005813">
    <property type="term" value="C:centrosome"/>
    <property type="evidence" value="ECO:0007669"/>
    <property type="project" value="UniProtKB-SubCell"/>
</dbReference>
<evidence type="ECO:0000256" key="8">
    <source>
        <dbReference type="ARBA" id="ARBA00023212"/>
    </source>
</evidence>
<dbReference type="EMBL" id="JAODUO010000871">
    <property type="protein sequence ID" value="KAK2173487.1"/>
    <property type="molecule type" value="Genomic_DNA"/>
</dbReference>
<dbReference type="InterPro" id="IPR036873">
    <property type="entry name" value="Rhodanese-like_dom_sf"/>
</dbReference>
<evidence type="ECO:0000256" key="5">
    <source>
        <dbReference type="ARBA" id="ARBA00022794"/>
    </source>
</evidence>
<evidence type="ECO:0000256" key="3">
    <source>
        <dbReference type="ARBA" id="ARBA00022448"/>
    </source>
</evidence>
<feature type="domain" description="Rhodanese" evidence="11">
    <location>
        <begin position="35"/>
        <end position="83"/>
    </location>
</feature>
<dbReference type="Proteomes" id="UP001209878">
    <property type="component" value="Unassembled WGS sequence"/>
</dbReference>
<dbReference type="AlphaFoldDB" id="A0AAD9KLE0"/>
<keyword evidence="6" id="KW-0653">Protein transport</keyword>
<keyword evidence="3" id="KW-0813">Transport</keyword>
<evidence type="ECO:0000313" key="13">
    <source>
        <dbReference type="Proteomes" id="UP001209878"/>
    </source>
</evidence>
<evidence type="ECO:0000256" key="9">
    <source>
        <dbReference type="ARBA" id="ARBA00023273"/>
    </source>
</evidence>
<dbReference type="InterPro" id="IPR051889">
    <property type="entry name" value="CEP41"/>
</dbReference>
<keyword evidence="7" id="KW-0969">Cilium</keyword>
<dbReference type="SUPFAM" id="SSF52821">
    <property type="entry name" value="Rhodanese/Cell cycle control phosphatase"/>
    <property type="match status" value="1"/>
</dbReference>
<comment type="subcellular location">
    <subcellularLocation>
        <location evidence="1">Cytoplasm</location>
        <location evidence="1">Cytoskeleton</location>
        <location evidence="1">Cilium basal body</location>
    </subcellularLocation>
    <subcellularLocation>
        <location evidence="2">Cytoplasm</location>
        <location evidence="2">Cytoskeleton</location>
        <location evidence="2">Microtubule organizing center</location>
        <location evidence="2">Centrosome</location>
    </subcellularLocation>
</comment>
<reference evidence="12" key="1">
    <citation type="journal article" date="2023" name="Mol. Biol. Evol.">
        <title>Third-Generation Sequencing Reveals the Adaptive Role of the Epigenome in Three Deep-Sea Polychaetes.</title>
        <authorList>
            <person name="Perez M."/>
            <person name="Aroh O."/>
            <person name="Sun Y."/>
            <person name="Lan Y."/>
            <person name="Juniper S.K."/>
            <person name="Young C.R."/>
            <person name="Angers B."/>
            <person name="Qian P.Y."/>
        </authorList>
    </citation>
    <scope>NUCLEOTIDE SEQUENCE</scope>
    <source>
        <strain evidence="12">R07B-5</strain>
    </source>
</reference>
<dbReference type="CDD" id="cd00158">
    <property type="entry name" value="RHOD"/>
    <property type="match status" value="1"/>
</dbReference>
<comment type="caution">
    <text evidence="12">The sequence shown here is derived from an EMBL/GenBank/DDBJ whole genome shotgun (WGS) entry which is preliminary data.</text>
</comment>
<evidence type="ECO:0000256" key="2">
    <source>
        <dbReference type="ARBA" id="ARBA00004300"/>
    </source>
</evidence>
<dbReference type="PANTHER" id="PTHR44390">
    <property type="entry name" value="CENTROSOMAL PROTEIN OF 41 KDA"/>
    <property type="match status" value="1"/>
</dbReference>
<evidence type="ECO:0000313" key="12">
    <source>
        <dbReference type="EMBL" id="KAK2173487.1"/>
    </source>
</evidence>
<dbReference type="InterPro" id="IPR001763">
    <property type="entry name" value="Rhodanese-like_dom"/>
</dbReference>
<accession>A0AAD9KLE0</accession>
<dbReference type="PANTHER" id="PTHR44390:SF1">
    <property type="entry name" value="CENTROSOMAL PROTEIN OF 41 KDA"/>
    <property type="match status" value="1"/>
</dbReference>
<name>A0AAD9KLE0_RIDPI</name>
<evidence type="ECO:0000256" key="1">
    <source>
        <dbReference type="ARBA" id="ARBA00004120"/>
    </source>
</evidence>
<evidence type="ECO:0000259" key="11">
    <source>
        <dbReference type="PROSITE" id="PS50206"/>
    </source>
</evidence>
<evidence type="ECO:0000256" key="4">
    <source>
        <dbReference type="ARBA" id="ARBA00022490"/>
    </source>
</evidence>
<gene>
    <name evidence="12" type="ORF">NP493_867g00000</name>
</gene>
<dbReference type="GO" id="GO:0036064">
    <property type="term" value="C:ciliary basal body"/>
    <property type="evidence" value="ECO:0007669"/>
    <property type="project" value="TreeGrafter"/>
</dbReference>
<proteinExistence type="inferred from homology"/>
<keyword evidence="13" id="KW-1185">Reference proteome</keyword>
<keyword evidence="9" id="KW-0966">Cell projection</keyword>
<protein>
    <recommendedName>
        <fullName evidence="11">Rhodanese domain-containing protein</fullName>
    </recommendedName>
</protein>
<evidence type="ECO:0000256" key="6">
    <source>
        <dbReference type="ARBA" id="ARBA00022927"/>
    </source>
</evidence>
<evidence type="ECO:0000256" key="10">
    <source>
        <dbReference type="ARBA" id="ARBA00038465"/>
    </source>
</evidence>
<evidence type="ECO:0000256" key="7">
    <source>
        <dbReference type="ARBA" id="ARBA00023069"/>
    </source>
</evidence>
<keyword evidence="4" id="KW-0963">Cytoplasm</keyword>